<protein>
    <submittedName>
        <fullName evidence="3">SAM-dependent methyltransferase</fullName>
        <ecNumber evidence="3">2.1.1.-</ecNumber>
    </submittedName>
</protein>
<dbReference type="EC" id="2.1.1.-" evidence="3"/>
<evidence type="ECO:0000313" key="3">
    <source>
        <dbReference type="EMBL" id="MCQ8279554.1"/>
    </source>
</evidence>
<dbReference type="PANTHER" id="PTHR12049">
    <property type="entry name" value="PROTEIN ARGININE METHYLTRANSFERASE NDUFAF7, MITOCHONDRIAL"/>
    <property type="match status" value="1"/>
</dbReference>
<evidence type="ECO:0000256" key="1">
    <source>
        <dbReference type="ARBA" id="ARBA00022603"/>
    </source>
</evidence>
<keyword evidence="2 3" id="KW-0808">Transferase</keyword>
<dbReference type="Pfam" id="PF02636">
    <property type="entry name" value="Methyltransf_28"/>
    <property type="match status" value="1"/>
</dbReference>
<dbReference type="EMBL" id="JAMSKV010000013">
    <property type="protein sequence ID" value="MCQ8279554.1"/>
    <property type="molecule type" value="Genomic_DNA"/>
</dbReference>
<dbReference type="InterPro" id="IPR038375">
    <property type="entry name" value="NDUFAF7_sf"/>
</dbReference>
<dbReference type="Proteomes" id="UP001524587">
    <property type="component" value="Unassembled WGS sequence"/>
</dbReference>
<keyword evidence="1 3" id="KW-0489">Methyltransferase</keyword>
<gene>
    <name evidence="3" type="ORF">NFI95_14000</name>
</gene>
<sequence>MARANAAYYAGRDPFADFVTAPEIAQAFGELIGAWAAVCWQSMGAPDPVLLCEAGPGRGTLMADALRLAARVAPAFRAALRVHLVETSPRLRAVQAEALAGADPVWHDTIDALPDGPMILIGNEFLDALPIRQMVWTPAEGWRERFVRAGAFVLEPAEAPPPGEAPVVAGQVMEFCEPARAIVAGLARRVAETPGAVLLLDYGPDRPGSGDTLQALRDGQPAPPLETPGEADLTAHVDFPALRAIAEKAGAVVWGPESQGAFLSALGLFQRTEQLARGKPPEQARALVDAAHRLAAPERMGQLFKAMALCHPSMGVSPGFSPSRSNPEDGVRA</sequence>
<dbReference type="Gene3D" id="3.40.50.12710">
    <property type="match status" value="1"/>
</dbReference>
<dbReference type="RefSeq" id="WP_422865075.1">
    <property type="nucleotide sequence ID" value="NZ_JAMSKV010000013.1"/>
</dbReference>
<reference evidence="3 4" key="1">
    <citation type="submission" date="2022-06" db="EMBL/GenBank/DDBJ databases">
        <title>Endosaccharibacter gen. nov., sp. nov., endophytic bacteria isolated from sugarcane.</title>
        <authorList>
            <person name="Pitiwittayakul N."/>
            <person name="Yukphan P."/>
            <person name="Charoenyingcharoen P."/>
            <person name="Tanasupawat S."/>
        </authorList>
    </citation>
    <scope>NUCLEOTIDE SEQUENCE [LARGE SCALE GENOMIC DNA]</scope>
    <source>
        <strain evidence="3 4">KSS8</strain>
    </source>
</reference>
<dbReference type="InterPro" id="IPR003788">
    <property type="entry name" value="NDUFAF7"/>
</dbReference>
<organism evidence="3 4">
    <name type="scientific">Endosaccharibacter trunci</name>
    <dbReference type="NCBI Taxonomy" id="2812733"/>
    <lineage>
        <taxon>Bacteria</taxon>
        <taxon>Pseudomonadati</taxon>
        <taxon>Pseudomonadota</taxon>
        <taxon>Alphaproteobacteria</taxon>
        <taxon>Acetobacterales</taxon>
        <taxon>Acetobacteraceae</taxon>
        <taxon>Endosaccharibacter</taxon>
    </lineage>
</organism>
<name>A0ABT1W9J1_9PROT</name>
<dbReference type="PANTHER" id="PTHR12049:SF7">
    <property type="entry name" value="PROTEIN ARGININE METHYLTRANSFERASE NDUFAF7, MITOCHONDRIAL"/>
    <property type="match status" value="1"/>
</dbReference>
<evidence type="ECO:0000313" key="4">
    <source>
        <dbReference type="Proteomes" id="UP001524587"/>
    </source>
</evidence>
<dbReference type="GO" id="GO:0008168">
    <property type="term" value="F:methyltransferase activity"/>
    <property type="evidence" value="ECO:0007669"/>
    <property type="project" value="UniProtKB-KW"/>
</dbReference>
<evidence type="ECO:0000256" key="2">
    <source>
        <dbReference type="ARBA" id="ARBA00022679"/>
    </source>
</evidence>
<comment type="caution">
    <text evidence="3">The sequence shown here is derived from an EMBL/GenBank/DDBJ whole genome shotgun (WGS) entry which is preliminary data.</text>
</comment>
<accession>A0ABT1W9J1</accession>
<dbReference type="GO" id="GO:0032259">
    <property type="term" value="P:methylation"/>
    <property type="evidence" value="ECO:0007669"/>
    <property type="project" value="UniProtKB-KW"/>
</dbReference>
<keyword evidence="4" id="KW-1185">Reference proteome</keyword>
<dbReference type="SUPFAM" id="SSF53335">
    <property type="entry name" value="S-adenosyl-L-methionine-dependent methyltransferases"/>
    <property type="match status" value="1"/>
</dbReference>
<dbReference type="InterPro" id="IPR029063">
    <property type="entry name" value="SAM-dependent_MTases_sf"/>
</dbReference>
<proteinExistence type="predicted"/>